<dbReference type="InterPro" id="IPR052109">
    <property type="entry name" value="SRRM_Domain-Containing"/>
</dbReference>
<feature type="compositionally biased region" description="Polar residues" evidence="1">
    <location>
        <begin position="578"/>
        <end position="588"/>
    </location>
</feature>
<feature type="compositionally biased region" description="Low complexity" evidence="1">
    <location>
        <begin position="7"/>
        <end position="32"/>
    </location>
</feature>
<protein>
    <submittedName>
        <fullName evidence="2">Uncharacterized protein</fullName>
    </submittedName>
</protein>
<feature type="compositionally biased region" description="Basic residues" evidence="1">
    <location>
        <begin position="112"/>
        <end position="132"/>
    </location>
</feature>
<dbReference type="AlphaFoldDB" id="A0A2U3DWT1"/>
<accession>A0A2U3DWT1</accession>
<feature type="region of interest" description="Disordered" evidence="1">
    <location>
        <begin position="577"/>
        <end position="680"/>
    </location>
</feature>
<dbReference type="Gene3D" id="3.80.10.10">
    <property type="entry name" value="Ribonuclease Inhibitor"/>
    <property type="match status" value="1"/>
</dbReference>
<dbReference type="Proteomes" id="UP000245956">
    <property type="component" value="Unassembled WGS sequence"/>
</dbReference>
<gene>
    <name evidence="2" type="ORF">PCL_04834</name>
</gene>
<feature type="region of interest" description="Disordered" evidence="1">
    <location>
        <begin position="694"/>
        <end position="729"/>
    </location>
</feature>
<name>A0A2U3DWT1_PURLI</name>
<organism evidence="2 3">
    <name type="scientific">Purpureocillium lilacinum</name>
    <name type="common">Paecilomyces lilacinus</name>
    <dbReference type="NCBI Taxonomy" id="33203"/>
    <lineage>
        <taxon>Eukaryota</taxon>
        <taxon>Fungi</taxon>
        <taxon>Dikarya</taxon>
        <taxon>Ascomycota</taxon>
        <taxon>Pezizomycotina</taxon>
        <taxon>Sordariomycetes</taxon>
        <taxon>Hypocreomycetidae</taxon>
        <taxon>Hypocreales</taxon>
        <taxon>Ophiocordycipitaceae</taxon>
        <taxon>Purpureocillium</taxon>
    </lineage>
</organism>
<dbReference type="SUPFAM" id="SSF52047">
    <property type="entry name" value="RNI-like"/>
    <property type="match status" value="1"/>
</dbReference>
<evidence type="ECO:0000256" key="1">
    <source>
        <dbReference type="SAM" id="MobiDB-lite"/>
    </source>
</evidence>
<feature type="compositionally biased region" description="Acidic residues" evidence="1">
    <location>
        <begin position="650"/>
        <end position="672"/>
    </location>
</feature>
<feature type="region of interest" description="Disordered" evidence="1">
    <location>
        <begin position="1"/>
        <end position="142"/>
    </location>
</feature>
<comment type="caution">
    <text evidence="2">The sequence shown here is derived from an EMBL/GenBank/DDBJ whole genome shotgun (WGS) entry which is preliminary data.</text>
</comment>
<reference evidence="2 3" key="1">
    <citation type="journal article" date="2016" name="Front. Microbiol.">
        <title>Genome and transcriptome sequences reveal the specific parasitism of the nematophagous Purpureocillium lilacinum 36-1.</title>
        <authorList>
            <person name="Xie J."/>
            <person name="Li S."/>
            <person name="Mo C."/>
            <person name="Xiao X."/>
            <person name="Peng D."/>
            <person name="Wang G."/>
            <person name="Xiao Y."/>
        </authorList>
    </citation>
    <scope>NUCLEOTIDE SEQUENCE [LARGE SCALE GENOMIC DNA]</scope>
    <source>
        <strain evidence="2 3">36-1</strain>
    </source>
</reference>
<sequence length="729" mass="81594">MAVTRNAGRPTSAARAASGRRNPGRSSRASPRSSKRPLYRESTDSEGDADSQSSAVSESDESDVADLETSPRQGGNASGRARSSRRGVAENGHSTMSSNSYPQPAADTPKRQRDRVRKRRSAPSTPVKKRKLAAPEDETPTAFIPDWRDPRISFECWSDVFHYAARMTASSSDDMATGWLVHAATTCRAFAEPALTALYRRPIIRNSLKAKRLASLLSRPATQTLYNYRAKIETLLIDIHMVPLHALKYLIQSLPRLKELIVYTPLDQPPYRQLDKYVRWSYASDIFKALEPSIPLPDGSIDKPFPTVLKSWEWSGRLIGGHVPTLESIIGIHQTAPFSKLTKLALTNFQVPSLSTLHQAPADEEGELRALHEDGVVIDVLAKAISQLGNLNHLVFESSTVMNDRLLPLLPQNLGHLELINCWEIKSEDLTRFLRTHGGSLRTLSLLHNQSLDLAFLTDLAETCPGLRELHMNLSYYRHHDSVNDADPMYEQALLPDQIPTWPSTLRVINIEHIRDWSVEAAEVFFQSLINSAGNLPDLRHLGIKAMLNIPWQARATMRQEWRDKMDMVFLRPFTPPRNFTTLRSTPTEEPWPTKSSPRHAKKPLGVSAPPSRRSGRIAAHDRDSDSAGARSSKSLRQHNGGRPLYREPDTDEDEVESSASESDDAPEAPDDDQPKLTVQGMCNTVNILVDNQKVGEQQYGMDDFLDEDEQESEEWDGDDDDEDDAIAF</sequence>
<evidence type="ECO:0000313" key="3">
    <source>
        <dbReference type="Proteomes" id="UP000245956"/>
    </source>
</evidence>
<dbReference type="EMBL" id="LCWV01000023">
    <property type="protein sequence ID" value="PWI66696.1"/>
    <property type="molecule type" value="Genomic_DNA"/>
</dbReference>
<feature type="compositionally biased region" description="Acidic residues" evidence="1">
    <location>
        <begin position="704"/>
        <end position="729"/>
    </location>
</feature>
<evidence type="ECO:0000313" key="2">
    <source>
        <dbReference type="EMBL" id="PWI66696.1"/>
    </source>
</evidence>
<feature type="compositionally biased region" description="Polar residues" evidence="1">
    <location>
        <begin position="92"/>
        <end position="102"/>
    </location>
</feature>
<dbReference type="PANTHER" id="PTHR34755">
    <property type="entry name" value="SERINE/ARGININE REPETITIVE MATRIX PROTEIN 3-RELATED"/>
    <property type="match status" value="1"/>
</dbReference>
<dbReference type="InterPro" id="IPR032675">
    <property type="entry name" value="LRR_dom_sf"/>
</dbReference>
<proteinExistence type="predicted"/>
<dbReference type="PANTHER" id="PTHR34755:SF4">
    <property type="entry name" value="F-BOX DOMAIN-CONTAINING PROTEIN"/>
    <property type="match status" value="1"/>
</dbReference>